<dbReference type="OrthoDB" id="3005567at2759"/>
<protein>
    <recommendedName>
        <fullName evidence="1">F-box domain-containing protein</fullName>
    </recommendedName>
</protein>
<evidence type="ECO:0000313" key="3">
    <source>
        <dbReference type="Proteomes" id="UP000242287"/>
    </source>
</evidence>
<sequence>MISAENLNLDVLGLIFDSLTTNDLCSLALVSQTFFSAVLPRLYSKLFFRNEQASCYPEVISPFTIILAHPEYATHVRAIDIRAIPKVKPRLLIGFRKECIEAMHLCTNLVSFKCTVKVSHLLPLLENKSNLREIMIPASLTTEQANNLLLLDTLQHVFLCDANWKVTDVLPKWSGVLSATLTTLTLYMCQFLNGPVLESVIVHLPRLTGLHIVRCQNVTATLLLRLLTHLPLLESFAMSTSDQQINIPPVITSLRHLRFLALDIYDTTSYSALPSLSSTMRFLKETQSHLSSFCIRRTSILEWSSIEETLNYHGSTLENLSFLWCKIDLKSITAICNKCPNLTHLELPFPMTQFMDFVIAIKRLPSLCVLINTRKSADSKYHLMRHHVLPLVSVCPSLKYIISDNREWTRGYDPYGRITIELKKHRPKENLWFMPHK</sequence>
<dbReference type="Pfam" id="PF00646">
    <property type="entry name" value="F-box"/>
    <property type="match status" value="1"/>
</dbReference>
<dbReference type="Gene3D" id="3.80.10.10">
    <property type="entry name" value="Ribonuclease Inhibitor"/>
    <property type="match status" value="1"/>
</dbReference>
<dbReference type="SUPFAM" id="SSF52058">
    <property type="entry name" value="L domain-like"/>
    <property type="match status" value="1"/>
</dbReference>
<dbReference type="InterPro" id="IPR036047">
    <property type="entry name" value="F-box-like_dom_sf"/>
</dbReference>
<dbReference type="InterPro" id="IPR001810">
    <property type="entry name" value="F-box_dom"/>
</dbReference>
<dbReference type="EMBL" id="KZ301991">
    <property type="protein sequence ID" value="PFH51184.1"/>
    <property type="molecule type" value="Genomic_DNA"/>
</dbReference>
<dbReference type="InterPro" id="IPR032675">
    <property type="entry name" value="LRR_dom_sf"/>
</dbReference>
<reference evidence="2 3" key="1">
    <citation type="submission" date="2014-02" db="EMBL/GenBank/DDBJ databases">
        <title>Transposable element dynamics among asymbiotic and ectomycorrhizal Amanita fungi.</title>
        <authorList>
            <consortium name="DOE Joint Genome Institute"/>
            <person name="Hess J."/>
            <person name="Skrede I."/>
            <person name="Wolfe B."/>
            <person name="LaButti K."/>
            <person name="Ohm R.A."/>
            <person name="Grigoriev I.V."/>
            <person name="Pringle A."/>
        </authorList>
    </citation>
    <scope>NUCLEOTIDE SEQUENCE [LARGE SCALE GENOMIC DNA]</scope>
    <source>
        <strain evidence="2 3">SKay4041</strain>
    </source>
</reference>
<proteinExistence type="predicted"/>
<dbReference type="SUPFAM" id="SSF81383">
    <property type="entry name" value="F-box domain"/>
    <property type="match status" value="1"/>
</dbReference>
<dbReference type="AlphaFoldDB" id="A0A2A9NPD3"/>
<evidence type="ECO:0000259" key="1">
    <source>
        <dbReference type="Pfam" id="PF00646"/>
    </source>
</evidence>
<keyword evidence="3" id="KW-1185">Reference proteome</keyword>
<accession>A0A2A9NPD3</accession>
<evidence type="ECO:0000313" key="2">
    <source>
        <dbReference type="EMBL" id="PFH51184.1"/>
    </source>
</evidence>
<organism evidence="2 3">
    <name type="scientific">Amanita thiersii Skay4041</name>
    <dbReference type="NCBI Taxonomy" id="703135"/>
    <lineage>
        <taxon>Eukaryota</taxon>
        <taxon>Fungi</taxon>
        <taxon>Dikarya</taxon>
        <taxon>Basidiomycota</taxon>
        <taxon>Agaricomycotina</taxon>
        <taxon>Agaricomycetes</taxon>
        <taxon>Agaricomycetidae</taxon>
        <taxon>Agaricales</taxon>
        <taxon>Pluteineae</taxon>
        <taxon>Amanitaceae</taxon>
        <taxon>Amanita</taxon>
    </lineage>
</organism>
<dbReference type="Proteomes" id="UP000242287">
    <property type="component" value="Unassembled WGS sequence"/>
</dbReference>
<feature type="domain" description="F-box" evidence="1">
    <location>
        <begin position="6"/>
        <end position="38"/>
    </location>
</feature>
<name>A0A2A9NPD3_9AGAR</name>
<gene>
    <name evidence="2" type="ORF">AMATHDRAFT_3315</name>
</gene>
<dbReference type="STRING" id="703135.A0A2A9NPD3"/>